<keyword evidence="3" id="KW-1003">Cell membrane</keyword>
<reference evidence="8" key="1">
    <citation type="journal article" date="2014" name="Int. J. Syst. Evol. Microbiol.">
        <title>Complete genome sequence of Corynebacterium casei LMG S-19264T (=DSM 44701T), isolated from a smear-ripened cheese.</title>
        <authorList>
            <consortium name="US DOE Joint Genome Institute (JGI-PGF)"/>
            <person name="Walter F."/>
            <person name="Albersmeier A."/>
            <person name="Kalinowski J."/>
            <person name="Ruckert C."/>
        </authorList>
    </citation>
    <scope>NUCLEOTIDE SEQUENCE</scope>
    <source>
        <strain evidence="8">CGMCC 1.12214</strain>
    </source>
</reference>
<name>A0A917I3B9_9HYPH</name>
<feature type="transmembrane region" description="Helical" evidence="7">
    <location>
        <begin position="419"/>
        <end position="439"/>
    </location>
</feature>
<dbReference type="InterPro" id="IPR003370">
    <property type="entry name" value="Chromate_transpt"/>
</dbReference>
<proteinExistence type="inferred from homology"/>
<accession>A0A917I3B9</accession>
<feature type="transmembrane region" description="Helical" evidence="7">
    <location>
        <begin position="155"/>
        <end position="183"/>
    </location>
</feature>
<feature type="transmembrane region" description="Helical" evidence="7">
    <location>
        <begin position="374"/>
        <end position="398"/>
    </location>
</feature>
<feature type="transmembrane region" description="Helical" evidence="7">
    <location>
        <begin position="445"/>
        <end position="465"/>
    </location>
</feature>
<reference evidence="8" key="2">
    <citation type="submission" date="2020-09" db="EMBL/GenBank/DDBJ databases">
        <authorList>
            <person name="Sun Q."/>
            <person name="Zhou Y."/>
        </authorList>
    </citation>
    <scope>NUCLEOTIDE SEQUENCE</scope>
    <source>
        <strain evidence="8">CGMCC 1.12214</strain>
    </source>
</reference>
<feature type="transmembrane region" description="Helical" evidence="7">
    <location>
        <begin position="339"/>
        <end position="362"/>
    </location>
</feature>
<evidence type="ECO:0000256" key="4">
    <source>
        <dbReference type="ARBA" id="ARBA00022692"/>
    </source>
</evidence>
<protein>
    <submittedName>
        <fullName evidence="8">Chromate transporter</fullName>
    </submittedName>
</protein>
<dbReference type="PANTHER" id="PTHR33567:SF3">
    <property type="entry name" value="CHROMATE ION TRANSPORTER (EUROFUNG)"/>
    <property type="match status" value="1"/>
</dbReference>
<organism evidence="8 9">
    <name type="scientific">Alsobacter metallidurans</name>
    <dbReference type="NCBI Taxonomy" id="340221"/>
    <lineage>
        <taxon>Bacteria</taxon>
        <taxon>Pseudomonadati</taxon>
        <taxon>Pseudomonadota</taxon>
        <taxon>Alphaproteobacteria</taxon>
        <taxon>Hyphomicrobiales</taxon>
        <taxon>Alsobacteraceae</taxon>
        <taxon>Alsobacter</taxon>
    </lineage>
</organism>
<dbReference type="PIRSF" id="PIRSF004810">
    <property type="entry name" value="ChrA"/>
    <property type="match status" value="1"/>
</dbReference>
<feature type="transmembrane region" description="Helical" evidence="7">
    <location>
        <begin position="305"/>
        <end position="327"/>
    </location>
</feature>
<evidence type="ECO:0000256" key="2">
    <source>
        <dbReference type="ARBA" id="ARBA00005262"/>
    </source>
</evidence>
<keyword evidence="4 7" id="KW-0812">Transmembrane</keyword>
<keyword evidence="9" id="KW-1185">Reference proteome</keyword>
<dbReference type="NCBIfam" id="TIGR00937">
    <property type="entry name" value="2A51"/>
    <property type="match status" value="1"/>
</dbReference>
<comment type="caution">
    <text evidence="8">The sequence shown here is derived from an EMBL/GenBank/DDBJ whole genome shotgun (WGS) entry which is preliminary data.</text>
</comment>
<dbReference type="PANTHER" id="PTHR33567">
    <property type="entry name" value="CHROMATE ION TRANSPORTER (EUROFUNG)"/>
    <property type="match status" value="1"/>
</dbReference>
<comment type="subcellular location">
    <subcellularLocation>
        <location evidence="1">Cell membrane</location>
        <topology evidence="1">Multi-pass membrane protein</topology>
    </subcellularLocation>
</comment>
<keyword evidence="6 7" id="KW-0472">Membrane</keyword>
<dbReference type="Pfam" id="PF02417">
    <property type="entry name" value="Chromate_transp"/>
    <property type="match status" value="2"/>
</dbReference>
<keyword evidence="5 7" id="KW-1133">Transmembrane helix</keyword>
<dbReference type="GO" id="GO:0015109">
    <property type="term" value="F:chromate transmembrane transporter activity"/>
    <property type="evidence" value="ECO:0007669"/>
    <property type="project" value="InterPro"/>
</dbReference>
<dbReference type="EMBL" id="BMES01000001">
    <property type="protein sequence ID" value="GGH09852.1"/>
    <property type="molecule type" value="Genomic_DNA"/>
</dbReference>
<feature type="transmembrane region" description="Helical" evidence="7">
    <location>
        <begin position="265"/>
        <end position="285"/>
    </location>
</feature>
<dbReference type="AlphaFoldDB" id="A0A917I3B9"/>
<dbReference type="InterPro" id="IPR014047">
    <property type="entry name" value="Chr_Tranpt_l_chain"/>
</dbReference>
<dbReference type="Proteomes" id="UP000603912">
    <property type="component" value="Unassembled WGS sequence"/>
</dbReference>
<sequence>MTMTLEASPARLRPAHPTLREAAPVWARIAALSFGGPAGQIAVMHRILVDEKRWISDNRFLHALNYCMLLPGPEAQQLATYVGWLMHGAWGGVLAGGLFILPGILAIMGLSVVYAAFGGGGLVAALFFGLKAAVLAVVLQAVLRVGSKALKNRIMVAIAAAAFVAIFFFGAPFPLIVLAAALIGYAGGRAGLPAFAVGGGHGPRKEADGSDVAYLLADDGSGPPAPDRSSSLRAAGVAAALWLVPVASLLATLGPQDVFGQIALFFSKMAMVTFGGAYAVLAYVAQQAVETLGWLRPGEMLDGLGMAETTPGPLIMVLQFVGFMAAFREPGGLSPMLAGALGGLLATWVTFAPCFLWIFLGAPFIEVLRGQKALAGALSAITAAVVGVILNLAIWFGVHTLFREVVRFDAYGLQFDRPVLASVDPWSLALAMAAILAMFRFKVGMLQTLAACAAAGVLLRLAGVLA</sequence>
<evidence type="ECO:0000256" key="6">
    <source>
        <dbReference type="ARBA" id="ARBA00023136"/>
    </source>
</evidence>
<feature type="transmembrane region" description="Helical" evidence="7">
    <location>
        <begin position="123"/>
        <end position="143"/>
    </location>
</feature>
<evidence type="ECO:0000256" key="7">
    <source>
        <dbReference type="SAM" id="Phobius"/>
    </source>
</evidence>
<gene>
    <name evidence="8" type="ORF">GCM10007036_06100</name>
</gene>
<evidence type="ECO:0000256" key="3">
    <source>
        <dbReference type="ARBA" id="ARBA00022475"/>
    </source>
</evidence>
<feature type="transmembrane region" description="Helical" evidence="7">
    <location>
        <begin position="232"/>
        <end position="253"/>
    </location>
</feature>
<evidence type="ECO:0000313" key="9">
    <source>
        <dbReference type="Proteomes" id="UP000603912"/>
    </source>
</evidence>
<evidence type="ECO:0000256" key="5">
    <source>
        <dbReference type="ARBA" id="ARBA00022989"/>
    </source>
</evidence>
<dbReference type="GO" id="GO:0005886">
    <property type="term" value="C:plasma membrane"/>
    <property type="evidence" value="ECO:0007669"/>
    <property type="project" value="UniProtKB-SubCell"/>
</dbReference>
<evidence type="ECO:0000256" key="1">
    <source>
        <dbReference type="ARBA" id="ARBA00004651"/>
    </source>
</evidence>
<feature type="transmembrane region" description="Helical" evidence="7">
    <location>
        <begin position="93"/>
        <end position="117"/>
    </location>
</feature>
<evidence type="ECO:0000313" key="8">
    <source>
        <dbReference type="EMBL" id="GGH09852.1"/>
    </source>
</evidence>
<comment type="similarity">
    <text evidence="2">Belongs to the chromate ion transporter (CHR) (TC 2.A.51) family.</text>
</comment>
<dbReference type="RefSeq" id="WP_188516248.1">
    <property type="nucleotide sequence ID" value="NZ_BMES01000001.1"/>
</dbReference>